<evidence type="ECO:0000313" key="4">
    <source>
        <dbReference type="Proteomes" id="UP000178406"/>
    </source>
</evidence>
<dbReference type="CDD" id="cd12797">
    <property type="entry name" value="M23_peptidase"/>
    <property type="match status" value="1"/>
</dbReference>
<dbReference type="STRING" id="1798338.A3J56_01435"/>
<feature type="domain" description="LysM" evidence="2">
    <location>
        <begin position="132"/>
        <end position="176"/>
    </location>
</feature>
<evidence type="ECO:0000313" key="3">
    <source>
        <dbReference type="EMBL" id="OGF74886.1"/>
    </source>
</evidence>
<dbReference type="InterPro" id="IPR016047">
    <property type="entry name" value="M23ase_b-sheet_dom"/>
</dbReference>
<dbReference type="AlphaFoldDB" id="A0A1F5WGX6"/>
<dbReference type="Proteomes" id="UP000178406">
    <property type="component" value="Unassembled WGS sequence"/>
</dbReference>
<organism evidence="3 4">
    <name type="scientific">Candidatus Giovannonibacteria bacterium RIFCSPHIGHO2_02_FULL_46_20</name>
    <dbReference type="NCBI Taxonomy" id="1798338"/>
    <lineage>
        <taxon>Bacteria</taxon>
        <taxon>Candidatus Giovannoniibacteriota</taxon>
    </lineage>
</organism>
<dbReference type="InterPro" id="IPR011055">
    <property type="entry name" value="Dup_hybrid_motif"/>
</dbReference>
<keyword evidence="1" id="KW-0812">Transmembrane</keyword>
<dbReference type="Pfam" id="PF01551">
    <property type="entry name" value="Peptidase_M23"/>
    <property type="match status" value="1"/>
</dbReference>
<sequence>MPTLDRFNFSIWLILYSVKTRSFVLQTKQQRTFSITLMTGVVAFLFVLVVPAHAHAGFFSFLERFLKDTSVAETVSYGVHDAPVLSAEPSLGLPAGGVGGAPVQWAGDSSLLPVIGPLGSADIEPYHFDQITTYTVREGDTLSKIAEMFEISVDTIRWANDIGRTDLVRVGDVLVILPVNGIQHTVKKGETLKGIAKQYKADADDIAIYNGLDLDESLGVGVTIVIPDAEPALSPLAQPSSPRRSSAGGQDLGGYFLRPIAWGRKTQGIHGFNGVDLADSCGTPVVASAAGDVLVAKTSGWNGGYGKYIVIAHPNGTQTLYAHLASIFVGPGWHVARGFQIGTIGSTGRSTGCHVHFEVRGAKNLF</sequence>
<dbReference type="Gene3D" id="3.10.350.10">
    <property type="entry name" value="LysM domain"/>
    <property type="match status" value="2"/>
</dbReference>
<keyword evidence="1" id="KW-0472">Membrane</keyword>
<dbReference type="GO" id="GO:0004222">
    <property type="term" value="F:metalloendopeptidase activity"/>
    <property type="evidence" value="ECO:0007669"/>
    <property type="project" value="TreeGrafter"/>
</dbReference>
<dbReference type="InterPro" id="IPR036779">
    <property type="entry name" value="LysM_dom_sf"/>
</dbReference>
<dbReference type="PROSITE" id="PS51782">
    <property type="entry name" value="LYSM"/>
    <property type="match status" value="2"/>
</dbReference>
<accession>A0A1F5WGX6</accession>
<dbReference type="SUPFAM" id="SSF51261">
    <property type="entry name" value="Duplicated hybrid motif"/>
    <property type="match status" value="1"/>
</dbReference>
<dbReference type="InterPro" id="IPR050570">
    <property type="entry name" value="Cell_wall_metabolism_enzyme"/>
</dbReference>
<dbReference type="EMBL" id="MFHQ01000001">
    <property type="protein sequence ID" value="OGF74886.1"/>
    <property type="molecule type" value="Genomic_DNA"/>
</dbReference>
<protein>
    <recommendedName>
        <fullName evidence="2">LysM domain-containing protein</fullName>
    </recommendedName>
</protein>
<dbReference type="SMART" id="SM00257">
    <property type="entry name" value="LysM"/>
    <property type="match status" value="2"/>
</dbReference>
<reference evidence="3 4" key="1">
    <citation type="journal article" date="2016" name="Nat. Commun.">
        <title>Thousands of microbial genomes shed light on interconnected biogeochemical processes in an aquifer system.</title>
        <authorList>
            <person name="Anantharaman K."/>
            <person name="Brown C.T."/>
            <person name="Hug L.A."/>
            <person name="Sharon I."/>
            <person name="Castelle C.J."/>
            <person name="Probst A.J."/>
            <person name="Thomas B.C."/>
            <person name="Singh A."/>
            <person name="Wilkins M.J."/>
            <person name="Karaoz U."/>
            <person name="Brodie E.L."/>
            <person name="Williams K.H."/>
            <person name="Hubbard S.S."/>
            <person name="Banfield J.F."/>
        </authorList>
    </citation>
    <scope>NUCLEOTIDE SEQUENCE [LARGE SCALE GENOMIC DNA]</scope>
</reference>
<gene>
    <name evidence="3" type="ORF">A3J56_01435</name>
</gene>
<dbReference type="Pfam" id="PF01476">
    <property type="entry name" value="LysM"/>
    <property type="match status" value="2"/>
</dbReference>
<dbReference type="CDD" id="cd00118">
    <property type="entry name" value="LysM"/>
    <property type="match status" value="2"/>
</dbReference>
<comment type="caution">
    <text evidence="3">The sequence shown here is derived from an EMBL/GenBank/DDBJ whole genome shotgun (WGS) entry which is preliminary data.</text>
</comment>
<dbReference type="PANTHER" id="PTHR21666">
    <property type="entry name" value="PEPTIDASE-RELATED"/>
    <property type="match status" value="1"/>
</dbReference>
<dbReference type="PANTHER" id="PTHR21666:SF270">
    <property type="entry name" value="MUREIN HYDROLASE ACTIVATOR ENVC"/>
    <property type="match status" value="1"/>
</dbReference>
<proteinExistence type="predicted"/>
<evidence type="ECO:0000259" key="2">
    <source>
        <dbReference type="PROSITE" id="PS51782"/>
    </source>
</evidence>
<feature type="domain" description="LysM" evidence="2">
    <location>
        <begin position="182"/>
        <end position="226"/>
    </location>
</feature>
<evidence type="ECO:0000256" key="1">
    <source>
        <dbReference type="SAM" id="Phobius"/>
    </source>
</evidence>
<keyword evidence="1" id="KW-1133">Transmembrane helix</keyword>
<dbReference type="InterPro" id="IPR018392">
    <property type="entry name" value="LysM"/>
</dbReference>
<feature type="transmembrane region" description="Helical" evidence="1">
    <location>
        <begin position="37"/>
        <end position="62"/>
    </location>
</feature>
<dbReference type="Gene3D" id="2.70.70.10">
    <property type="entry name" value="Glucose Permease (Domain IIA)"/>
    <property type="match status" value="1"/>
</dbReference>
<name>A0A1F5WGX6_9BACT</name>